<reference evidence="2" key="1">
    <citation type="submission" date="2018-10" db="EMBL/GenBank/DDBJ databases">
        <title>Hidden diversity of soil giant viruses.</title>
        <authorList>
            <person name="Schulz F."/>
            <person name="Alteio L."/>
            <person name="Goudeau D."/>
            <person name="Ryan E.M."/>
            <person name="Malmstrom R.R."/>
            <person name="Blanchard J."/>
            <person name="Woyke T."/>
        </authorList>
    </citation>
    <scope>NUCLEOTIDE SEQUENCE</scope>
    <source>
        <strain evidence="2">EDV1</strain>
    </source>
</reference>
<evidence type="ECO:0000313" key="2">
    <source>
        <dbReference type="EMBL" id="AYV78976.1"/>
    </source>
</evidence>
<keyword evidence="1" id="KW-1133">Transmembrane helix</keyword>
<proteinExistence type="predicted"/>
<keyword evidence="1" id="KW-0472">Membrane</keyword>
<accession>A0A3G4ZVR1</accession>
<feature type="transmembrane region" description="Helical" evidence="1">
    <location>
        <begin position="31"/>
        <end position="49"/>
    </location>
</feature>
<sequence>MYSTNPLFELIVLFIAGKINCVLTNLISFDFLIGGIIVAGVIGGTVVILRRNTTEFRCKCFRTIRTTLSIIQR</sequence>
<name>A0A3G4ZVR1_9VIRU</name>
<dbReference type="EMBL" id="MK072130">
    <property type="protein sequence ID" value="AYV78976.1"/>
    <property type="molecule type" value="Genomic_DNA"/>
</dbReference>
<protein>
    <submittedName>
        <fullName evidence="2">Uncharacterized protein</fullName>
    </submittedName>
</protein>
<organism evidence="2">
    <name type="scientific">Edafosvirus sp</name>
    <dbReference type="NCBI Taxonomy" id="2487765"/>
    <lineage>
        <taxon>Viruses</taxon>
        <taxon>Varidnaviria</taxon>
        <taxon>Bamfordvirae</taxon>
        <taxon>Nucleocytoviricota</taxon>
        <taxon>Megaviricetes</taxon>
        <taxon>Imitervirales</taxon>
        <taxon>Mimiviridae</taxon>
        <taxon>Klosneuvirinae</taxon>
    </lineage>
</organism>
<keyword evidence="1" id="KW-0812">Transmembrane</keyword>
<evidence type="ECO:0000256" key="1">
    <source>
        <dbReference type="SAM" id="Phobius"/>
    </source>
</evidence>
<gene>
    <name evidence="2" type="ORF">Edafosvirus65_2</name>
</gene>